<feature type="compositionally biased region" description="Basic and acidic residues" evidence="1">
    <location>
        <begin position="112"/>
        <end position="123"/>
    </location>
</feature>
<keyword evidence="4" id="KW-1185">Reference proteome</keyword>
<feature type="region of interest" description="Disordered" evidence="1">
    <location>
        <begin position="47"/>
        <end position="72"/>
    </location>
</feature>
<comment type="caution">
    <text evidence="3">The sequence shown here is derived from an EMBL/GenBank/DDBJ whole genome shotgun (WGS) entry which is preliminary data.</text>
</comment>
<evidence type="ECO:0000256" key="1">
    <source>
        <dbReference type="SAM" id="MobiDB-lite"/>
    </source>
</evidence>
<accession>A0ABU9BS70</accession>
<name>A0ABU9BS70_9BURK</name>
<proteinExistence type="predicted"/>
<evidence type="ECO:0000256" key="2">
    <source>
        <dbReference type="SAM" id="SignalP"/>
    </source>
</evidence>
<keyword evidence="2" id="KW-0732">Signal</keyword>
<feature type="region of interest" description="Disordered" evidence="1">
    <location>
        <begin position="88"/>
        <end position="123"/>
    </location>
</feature>
<evidence type="ECO:0000313" key="4">
    <source>
        <dbReference type="Proteomes" id="UP001371218"/>
    </source>
</evidence>
<organism evidence="3 4">
    <name type="scientific">Ideonella lacteola</name>
    <dbReference type="NCBI Taxonomy" id="2984193"/>
    <lineage>
        <taxon>Bacteria</taxon>
        <taxon>Pseudomonadati</taxon>
        <taxon>Pseudomonadota</taxon>
        <taxon>Betaproteobacteria</taxon>
        <taxon>Burkholderiales</taxon>
        <taxon>Sphaerotilaceae</taxon>
        <taxon>Ideonella</taxon>
    </lineage>
</organism>
<sequence>MRRLVLICLLCLLPLQWSAAVAACYAGHDGGAPWSKASAESPCQLVLTGDKTPETGNTGPASGAADDDHWCTADGHADDPLWLASPLASAARPPSARPCFEYNAPTGSHIPEGPERPDRLRAV</sequence>
<reference evidence="3 4" key="1">
    <citation type="submission" date="2024-04" db="EMBL/GenBank/DDBJ databases">
        <title>Novel species of the genus Ideonella isolated from streams.</title>
        <authorList>
            <person name="Lu H."/>
        </authorList>
    </citation>
    <scope>NUCLEOTIDE SEQUENCE [LARGE SCALE GENOMIC DNA]</scope>
    <source>
        <strain evidence="3 4">DXS29W</strain>
    </source>
</reference>
<feature type="chain" id="PRO_5045573250" evidence="2">
    <location>
        <begin position="20"/>
        <end position="123"/>
    </location>
</feature>
<gene>
    <name evidence="3" type="ORF">AACH06_17945</name>
</gene>
<dbReference type="RefSeq" id="WP_341427121.1">
    <property type="nucleotide sequence ID" value="NZ_JBBUTG010000011.1"/>
</dbReference>
<dbReference type="EMBL" id="JBBUTG010000011">
    <property type="protein sequence ID" value="MEK8032706.1"/>
    <property type="molecule type" value="Genomic_DNA"/>
</dbReference>
<dbReference type="Proteomes" id="UP001371218">
    <property type="component" value="Unassembled WGS sequence"/>
</dbReference>
<feature type="signal peptide" evidence="2">
    <location>
        <begin position="1"/>
        <end position="19"/>
    </location>
</feature>
<feature type="compositionally biased region" description="Low complexity" evidence="1">
    <location>
        <begin position="88"/>
        <end position="98"/>
    </location>
</feature>
<dbReference type="PROSITE" id="PS51257">
    <property type="entry name" value="PROKAR_LIPOPROTEIN"/>
    <property type="match status" value="1"/>
</dbReference>
<protein>
    <submittedName>
        <fullName evidence="3">Uncharacterized protein</fullName>
    </submittedName>
</protein>
<evidence type="ECO:0000313" key="3">
    <source>
        <dbReference type="EMBL" id="MEK8032706.1"/>
    </source>
</evidence>